<evidence type="ECO:0000313" key="1">
    <source>
        <dbReference type="EMBL" id="QDU44644.1"/>
    </source>
</evidence>
<reference evidence="1 2" key="1">
    <citation type="submission" date="2019-02" db="EMBL/GenBank/DDBJ databases">
        <title>Deep-cultivation of Planctomycetes and their phenomic and genomic characterization uncovers novel biology.</title>
        <authorList>
            <person name="Wiegand S."/>
            <person name="Jogler M."/>
            <person name="Boedeker C."/>
            <person name="Pinto D."/>
            <person name="Vollmers J."/>
            <person name="Rivas-Marin E."/>
            <person name="Kohn T."/>
            <person name="Peeters S.H."/>
            <person name="Heuer A."/>
            <person name="Rast P."/>
            <person name="Oberbeckmann S."/>
            <person name="Bunk B."/>
            <person name="Jeske O."/>
            <person name="Meyerdierks A."/>
            <person name="Storesund J.E."/>
            <person name="Kallscheuer N."/>
            <person name="Luecker S."/>
            <person name="Lage O.M."/>
            <person name="Pohl T."/>
            <person name="Merkel B.J."/>
            <person name="Hornburger P."/>
            <person name="Mueller R.-W."/>
            <person name="Bruemmer F."/>
            <person name="Labrenz M."/>
            <person name="Spormann A.M."/>
            <person name="Op den Camp H."/>
            <person name="Overmann J."/>
            <person name="Amann R."/>
            <person name="Jetten M.S.M."/>
            <person name="Mascher T."/>
            <person name="Medema M.H."/>
            <person name="Devos D.P."/>
            <person name="Kaster A.-K."/>
            <person name="Ovreas L."/>
            <person name="Rohde M."/>
            <person name="Galperin M.Y."/>
            <person name="Jogler C."/>
        </authorList>
    </citation>
    <scope>NUCLEOTIDE SEQUENCE [LARGE SCALE GENOMIC DNA]</scope>
    <source>
        <strain evidence="1 2">Mal52</strain>
    </source>
</reference>
<accession>A0A517ZQ93</accession>
<keyword evidence="2" id="KW-1185">Reference proteome</keyword>
<name>A0A517ZQ93_9PLAN</name>
<evidence type="ECO:0000313" key="2">
    <source>
        <dbReference type="Proteomes" id="UP000319383"/>
    </source>
</evidence>
<protein>
    <submittedName>
        <fullName evidence="1">Uncharacterized protein</fullName>
    </submittedName>
</protein>
<dbReference type="EMBL" id="CP036276">
    <property type="protein sequence ID" value="QDU44644.1"/>
    <property type="molecule type" value="Genomic_DNA"/>
</dbReference>
<proteinExistence type="predicted"/>
<sequence>MKTTGTITDVGEFDRETELRWLCDPFMNLEVPPLAC</sequence>
<dbReference type="KEGG" id="sdyn:Mal52_31300"/>
<organism evidence="1 2">
    <name type="scientific">Symmachiella dynata</name>
    <dbReference type="NCBI Taxonomy" id="2527995"/>
    <lineage>
        <taxon>Bacteria</taxon>
        <taxon>Pseudomonadati</taxon>
        <taxon>Planctomycetota</taxon>
        <taxon>Planctomycetia</taxon>
        <taxon>Planctomycetales</taxon>
        <taxon>Planctomycetaceae</taxon>
        <taxon>Symmachiella</taxon>
    </lineage>
</organism>
<gene>
    <name evidence="1" type="ORF">Mal52_31300</name>
</gene>
<dbReference type="Proteomes" id="UP000319383">
    <property type="component" value="Chromosome"/>
</dbReference>
<dbReference type="AlphaFoldDB" id="A0A517ZQ93"/>